<dbReference type="InterPro" id="IPR050374">
    <property type="entry name" value="RRT5_SRSF_SR"/>
</dbReference>
<dbReference type="GO" id="GO:0005737">
    <property type="term" value="C:cytoplasm"/>
    <property type="evidence" value="ECO:0007669"/>
    <property type="project" value="TreeGrafter"/>
</dbReference>
<dbReference type="Proteomes" id="UP000053611">
    <property type="component" value="Unassembled WGS sequence"/>
</dbReference>
<organism evidence="5 6">
    <name type="scientific">Cutaneotrichosporon oleaginosum</name>
    <dbReference type="NCBI Taxonomy" id="879819"/>
    <lineage>
        <taxon>Eukaryota</taxon>
        <taxon>Fungi</taxon>
        <taxon>Dikarya</taxon>
        <taxon>Basidiomycota</taxon>
        <taxon>Agaricomycotina</taxon>
        <taxon>Tremellomycetes</taxon>
        <taxon>Trichosporonales</taxon>
        <taxon>Trichosporonaceae</taxon>
        <taxon>Cutaneotrichosporon</taxon>
    </lineage>
</organism>
<sequence length="178" mass="19907">MSKSAYVGRLPQGVSKQELEDHFKTFGRVVEVRLMSNFGFVEFETVDDVEAACRGLDGKDFMGERLIVERARDSSRRRDAYDPMGRPPPRGPPRGRGVRVSVVGINQSTSWQDLKDFGRQGCENVMYADIDHYTGNGVIEFPSMADAEDAIRRLSGSEIQGVPVKLELQAVRSILRRG</sequence>
<dbReference type="Pfam" id="PF00076">
    <property type="entry name" value="RRM_1"/>
    <property type="match status" value="2"/>
</dbReference>
<proteinExistence type="predicted"/>
<accession>A0A0J0XQY4</accession>
<dbReference type="Gene3D" id="3.30.70.330">
    <property type="match status" value="2"/>
</dbReference>
<dbReference type="GO" id="GO:0003729">
    <property type="term" value="F:mRNA binding"/>
    <property type="evidence" value="ECO:0007669"/>
    <property type="project" value="TreeGrafter"/>
</dbReference>
<feature type="region of interest" description="Disordered" evidence="3">
    <location>
        <begin position="72"/>
        <end position="96"/>
    </location>
</feature>
<keyword evidence="1 2" id="KW-0694">RNA-binding</keyword>
<evidence type="ECO:0000256" key="1">
    <source>
        <dbReference type="ARBA" id="ARBA00022884"/>
    </source>
</evidence>
<evidence type="ECO:0000259" key="4">
    <source>
        <dbReference type="PROSITE" id="PS50102"/>
    </source>
</evidence>
<dbReference type="SMART" id="SM00360">
    <property type="entry name" value="RRM"/>
    <property type="match status" value="2"/>
</dbReference>
<dbReference type="GeneID" id="28987814"/>
<dbReference type="GO" id="GO:0005634">
    <property type="term" value="C:nucleus"/>
    <property type="evidence" value="ECO:0007669"/>
    <property type="project" value="TreeGrafter"/>
</dbReference>
<keyword evidence="6" id="KW-1185">Reference proteome</keyword>
<dbReference type="PROSITE" id="PS50102">
    <property type="entry name" value="RRM"/>
    <property type="match status" value="2"/>
</dbReference>
<dbReference type="OrthoDB" id="1099063at2759"/>
<dbReference type="SUPFAM" id="SSF54928">
    <property type="entry name" value="RNA-binding domain, RBD"/>
    <property type="match status" value="1"/>
</dbReference>
<gene>
    <name evidence="5" type="ORF">CC85DRAFT_48831</name>
</gene>
<feature type="domain" description="RRM" evidence="4">
    <location>
        <begin position="98"/>
        <end position="171"/>
    </location>
</feature>
<dbReference type="AlphaFoldDB" id="A0A0J0XQY4"/>
<dbReference type="PANTHER" id="PTHR23003">
    <property type="entry name" value="RNA RECOGNITION MOTIF RRM DOMAIN CONTAINING PROTEIN"/>
    <property type="match status" value="1"/>
</dbReference>
<evidence type="ECO:0000256" key="3">
    <source>
        <dbReference type="SAM" id="MobiDB-lite"/>
    </source>
</evidence>
<feature type="domain" description="RRM" evidence="4">
    <location>
        <begin position="3"/>
        <end position="73"/>
    </location>
</feature>
<reference evidence="5 6" key="1">
    <citation type="submission" date="2015-03" db="EMBL/GenBank/DDBJ databases">
        <title>Genomics and transcriptomics of the oil-accumulating basidiomycete yeast T. oleaginosus allow insights into substrate utilization and the diverse evolutionary trajectories of mating systems in fungi.</title>
        <authorList>
            <consortium name="DOE Joint Genome Institute"/>
            <person name="Kourist R."/>
            <person name="Kracht O."/>
            <person name="Bracharz F."/>
            <person name="Lipzen A."/>
            <person name="Nolan M."/>
            <person name="Ohm R."/>
            <person name="Grigoriev I."/>
            <person name="Sun S."/>
            <person name="Heitman J."/>
            <person name="Bruck T."/>
            <person name="Nowrousian M."/>
        </authorList>
    </citation>
    <scope>NUCLEOTIDE SEQUENCE [LARGE SCALE GENOMIC DNA]</scope>
    <source>
        <strain evidence="5 6">IBC0246</strain>
    </source>
</reference>
<dbReference type="STRING" id="879819.A0A0J0XQY4"/>
<dbReference type="CDD" id="cd00590">
    <property type="entry name" value="RRM_SF"/>
    <property type="match status" value="1"/>
</dbReference>
<dbReference type="RefSeq" id="XP_018280007.1">
    <property type="nucleotide sequence ID" value="XM_018427211.1"/>
</dbReference>
<evidence type="ECO:0000313" key="6">
    <source>
        <dbReference type="Proteomes" id="UP000053611"/>
    </source>
</evidence>
<evidence type="ECO:0000313" key="5">
    <source>
        <dbReference type="EMBL" id="KLT43516.1"/>
    </source>
</evidence>
<dbReference type="InterPro" id="IPR012677">
    <property type="entry name" value="Nucleotide-bd_a/b_plait_sf"/>
</dbReference>
<dbReference type="EMBL" id="KQ087194">
    <property type="protein sequence ID" value="KLT43516.1"/>
    <property type="molecule type" value="Genomic_DNA"/>
</dbReference>
<protein>
    <recommendedName>
        <fullName evidence="4">RRM domain-containing protein</fullName>
    </recommendedName>
</protein>
<evidence type="ECO:0000256" key="2">
    <source>
        <dbReference type="PROSITE-ProRule" id="PRU00176"/>
    </source>
</evidence>
<dbReference type="InterPro" id="IPR035979">
    <property type="entry name" value="RBD_domain_sf"/>
</dbReference>
<dbReference type="InterPro" id="IPR000504">
    <property type="entry name" value="RRM_dom"/>
</dbReference>
<feature type="compositionally biased region" description="Basic and acidic residues" evidence="3">
    <location>
        <begin position="72"/>
        <end position="81"/>
    </location>
</feature>
<name>A0A0J0XQY4_9TREE</name>